<protein>
    <submittedName>
        <fullName evidence="5">Helix-turn-helix domain-containing protein</fullName>
    </submittedName>
</protein>
<dbReference type="Gene3D" id="2.60.120.10">
    <property type="entry name" value="Jelly Rolls"/>
    <property type="match status" value="1"/>
</dbReference>
<dbReference type="Gene3D" id="1.10.10.60">
    <property type="entry name" value="Homeodomain-like"/>
    <property type="match status" value="1"/>
</dbReference>
<feature type="domain" description="HTH araC/xylS-type" evidence="4">
    <location>
        <begin position="180"/>
        <end position="278"/>
    </location>
</feature>
<evidence type="ECO:0000313" key="6">
    <source>
        <dbReference type="Proteomes" id="UP001596310"/>
    </source>
</evidence>
<comment type="caution">
    <text evidence="5">The sequence shown here is derived from an EMBL/GenBank/DDBJ whole genome shotgun (WGS) entry which is preliminary data.</text>
</comment>
<dbReference type="SMART" id="SM00342">
    <property type="entry name" value="HTH_ARAC"/>
    <property type="match status" value="1"/>
</dbReference>
<keyword evidence="1" id="KW-0805">Transcription regulation</keyword>
<dbReference type="InterPro" id="IPR009057">
    <property type="entry name" value="Homeodomain-like_sf"/>
</dbReference>
<dbReference type="Proteomes" id="UP001596310">
    <property type="component" value="Unassembled WGS sequence"/>
</dbReference>
<dbReference type="RefSeq" id="WP_125598034.1">
    <property type="nucleotide sequence ID" value="NZ_JBHSSM010000016.1"/>
</dbReference>
<evidence type="ECO:0000256" key="2">
    <source>
        <dbReference type="ARBA" id="ARBA00023125"/>
    </source>
</evidence>
<proteinExistence type="predicted"/>
<keyword evidence="3" id="KW-0804">Transcription</keyword>
<sequence length="284" mass="32668">MIQHETVQLWPRLPFKFYEHDPLTSIGVSPHWHQGIELNYLVAGPTLKFETDGTTRHHQPGAIWAVDRRVVHSASGAPSHQWDEFGLIIDDQFLLTQLPESADWSLRLFGAPSQAVHPEAYAQLALHLNQIRDLLHQEFTDVARLLILSHFYQVLALLADNFTELAPSSPPIQPNAPLVDQVINYLDRNYGETISSAEVAHRFHVSQTTLNQQFNANVQMSLNRYLRLVRLLNARKLLLETDDKIDYIAQRCGFGNRKNLNRNFQTWKGTTPSAYRQAYARYHR</sequence>
<evidence type="ECO:0000259" key="4">
    <source>
        <dbReference type="PROSITE" id="PS01124"/>
    </source>
</evidence>
<dbReference type="SUPFAM" id="SSF51215">
    <property type="entry name" value="Regulatory protein AraC"/>
    <property type="match status" value="1"/>
</dbReference>
<evidence type="ECO:0000256" key="3">
    <source>
        <dbReference type="ARBA" id="ARBA00023163"/>
    </source>
</evidence>
<dbReference type="InterPro" id="IPR014710">
    <property type="entry name" value="RmlC-like_jellyroll"/>
</dbReference>
<dbReference type="PROSITE" id="PS01124">
    <property type="entry name" value="HTH_ARAC_FAMILY_2"/>
    <property type="match status" value="1"/>
</dbReference>
<dbReference type="EMBL" id="JBHSSM010000016">
    <property type="protein sequence ID" value="MFC6315245.1"/>
    <property type="molecule type" value="Genomic_DNA"/>
</dbReference>
<dbReference type="InterPro" id="IPR018060">
    <property type="entry name" value="HTH_AraC"/>
</dbReference>
<dbReference type="PANTHER" id="PTHR43280:SF2">
    <property type="entry name" value="HTH-TYPE TRANSCRIPTIONAL REGULATOR EXSA"/>
    <property type="match status" value="1"/>
</dbReference>
<dbReference type="PANTHER" id="PTHR43280">
    <property type="entry name" value="ARAC-FAMILY TRANSCRIPTIONAL REGULATOR"/>
    <property type="match status" value="1"/>
</dbReference>
<reference evidence="6" key="1">
    <citation type="journal article" date="2019" name="Int. J. Syst. Evol. Microbiol.">
        <title>The Global Catalogue of Microorganisms (GCM) 10K type strain sequencing project: providing services to taxonomists for standard genome sequencing and annotation.</title>
        <authorList>
            <consortium name="The Broad Institute Genomics Platform"/>
            <consortium name="The Broad Institute Genome Sequencing Center for Infectious Disease"/>
            <person name="Wu L."/>
            <person name="Ma J."/>
        </authorList>
    </citation>
    <scope>NUCLEOTIDE SEQUENCE [LARGE SCALE GENOMIC DNA]</scope>
    <source>
        <strain evidence="6">CCM 8897</strain>
    </source>
</reference>
<organism evidence="5 6">
    <name type="scientific">Lapidilactobacillus achengensis</name>
    <dbReference type="NCBI Taxonomy" id="2486000"/>
    <lineage>
        <taxon>Bacteria</taxon>
        <taxon>Bacillati</taxon>
        <taxon>Bacillota</taxon>
        <taxon>Bacilli</taxon>
        <taxon>Lactobacillales</taxon>
        <taxon>Lactobacillaceae</taxon>
        <taxon>Lapidilactobacillus</taxon>
    </lineage>
</organism>
<dbReference type="SUPFAM" id="SSF46689">
    <property type="entry name" value="Homeodomain-like"/>
    <property type="match status" value="2"/>
</dbReference>
<keyword evidence="6" id="KW-1185">Reference proteome</keyword>
<name>A0ABW1UMR1_9LACO</name>
<accession>A0ABW1UMR1</accession>
<dbReference type="InterPro" id="IPR037923">
    <property type="entry name" value="HTH-like"/>
</dbReference>
<evidence type="ECO:0000313" key="5">
    <source>
        <dbReference type="EMBL" id="MFC6315245.1"/>
    </source>
</evidence>
<gene>
    <name evidence="5" type="ORF">ACFQHW_06605</name>
</gene>
<evidence type="ECO:0000256" key="1">
    <source>
        <dbReference type="ARBA" id="ARBA00023015"/>
    </source>
</evidence>
<dbReference type="InterPro" id="IPR018062">
    <property type="entry name" value="HTH_AraC-typ_CS"/>
</dbReference>
<keyword evidence="2" id="KW-0238">DNA-binding</keyword>
<dbReference type="PROSITE" id="PS00041">
    <property type="entry name" value="HTH_ARAC_FAMILY_1"/>
    <property type="match status" value="1"/>
</dbReference>
<dbReference type="Pfam" id="PF12833">
    <property type="entry name" value="HTH_18"/>
    <property type="match status" value="1"/>
</dbReference>